<gene>
    <name evidence="4" type="ORF">MONBRDRAFT_33174</name>
</gene>
<keyword evidence="5" id="KW-1185">Reference proteome</keyword>
<dbReference type="Pfam" id="PF23338">
    <property type="entry name" value="PTHB1_hp"/>
    <property type="match status" value="1"/>
</dbReference>
<dbReference type="InterPro" id="IPR026511">
    <property type="entry name" value="PTHB1"/>
</dbReference>
<organism evidence="4 5">
    <name type="scientific">Monosiga brevicollis</name>
    <name type="common">Choanoflagellate</name>
    <dbReference type="NCBI Taxonomy" id="81824"/>
    <lineage>
        <taxon>Eukaryota</taxon>
        <taxon>Choanoflagellata</taxon>
        <taxon>Craspedida</taxon>
        <taxon>Salpingoecidae</taxon>
        <taxon>Monosiga</taxon>
    </lineage>
</organism>
<protein>
    <submittedName>
        <fullName evidence="4">Uncharacterized protein</fullName>
    </submittedName>
</protein>
<feature type="domain" description="PTHB1 hairpin" evidence="3">
    <location>
        <begin position="624"/>
        <end position="693"/>
    </location>
</feature>
<sequence length="709" mass="77718">MTLFQAREWWSTVVAEPESLSQACMVVDNLDNAADRADKIAVASYAGTLHVYAPSGQGADPEHDKRLERDLGIPILQLQVADVSGDNLNNLVVLHPREVVVYQVQSDSSGGLQLEQVYRHHLKRTAANMVIGHFGQSEIAMICIQSMDGALTFFKKNREMLVRYLPDFLLPGPLDYVAEDDLLVTANSSWHIKAYKFRSMAAVSEESSSQQQQASNQVSAEQSTKTGKKITEEFSFNLGEETMAISHVKVQDQSRLVVLGATSMYYLNMAGELLSCKRFEANCNCLATYRVVDQQINLLLGCDDGILRVLRDKTVIWAAGGVSQPLALSTFDSPSLPGLIAIVSAEGHLTLYYLGTDPSLPQLTQPSRPMNHEALDAEMTELQSVIRAAAAGALSKDTAQEHIHLSHGAFVHDEMVDPETGFTLSHGTTVSIATAADVTATQLSVRIVALTPIVCDHEEISLGDQEISTGTTVDVRLHFGLADSLPPSALEVKLVVDCIINDEPHVYDYTFSLPLDMALQPAAAEKQADYKLTILTNQPPVGMNTLFGDALEGLHGNETPAIGFRMQHSDSLVSVIAAKTSGRYRVQSNDFAALAIPLQALTAALHAHFKRQGQEVKVEFAEAMPLDPYFRILEQHFEMRNAIRALRVALDEAATQYRLLQKRLLARFKDPSPSNIDQFTALLEGSYQQACSRCTERCPCHELGPANCV</sequence>
<evidence type="ECO:0000313" key="5">
    <source>
        <dbReference type="Proteomes" id="UP000001357"/>
    </source>
</evidence>
<feature type="domain" description="PTHB1 N-terminal" evidence="1">
    <location>
        <begin position="1"/>
        <end position="358"/>
    </location>
</feature>
<accession>A9V3H9</accession>
<dbReference type="PANTHER" id="PTHR20991">
    <property type="entry name" value="PARATHYROID HORMONE-RESPONSIVE B1 GENE"/>
    <property type="match status" value="1"/>
</dbReference>
<evidence type="ECO:0000313" key="4">
    <source>
        <dbReference type="EMBL" id="EDQ87816.1"/>
    </source>
</evidence>
<dbReference type="Proteomes" id="UP000001357">
    <property type="component" value="Unassembled WGS sequence"/>
</dbReference>
<dbReference type="eggNOG" id="KOG3679">
    <property type="taxonomic scope" value="Eukaryota"/>
</dbReference>
<dbReference type="InterPro" id="IPR055362">
    <property type="entry name" value="PTHB1_pf_dom"/>
</dbReference>
<evidence type="ECO:0000259" key="2">
    <source>
        <dbReference type="Pfam" id="PF23337"/>
    </source>
</evidence>
<dbReference type="OMA" id="VPVEDWT"/>
<name>A9V3H9_MONBE</name>
<dbReference type="GO" id="GO:0060271">
    <property type="term" value="P:cilium assembly"/>
    <property type="evidence" value="ECO:0000318"/>
    <property type="project" value="GO_Central"/>
</dbReference>
<evidence type="ECO:0000259" key="1">
    <source>
        <dbReference type="Pfam" id="PF14727"/>
    </source>
</evidence>
<dbReference type="GeneID" id="5892698"/>
<reference evidence="4 5" key="1">
    <citation type="journal article" date="2008" name="Nature">
        <title>The genome of the choanoflagellate Monosiga brevicollis and the origin of metazoans.</title>
        <authorList>
            <consortium name="JGI Sequencing"/>
            <person name="King N."/>
            <person name="Westbrook M.J."/>
            <person name="Young S.L."/>
            <person name="Kuo A."/>
            <person name="Abedin M."/>
            <person name="Chapman J."/>
            <person name="Fairclough S."/>
            <person name="Hellsten U."/>
            <person name="Isogai Y."/>
            <person name="Letunic I."/>
            <person name="Marr M."/>
            <person name="Pincus D."/>
            <person name="Putnam N."/>
            <person name="Rokas A."/>
            <person name="Wright K.J."/>
            <person name="Zuzow R."/>
            <person name="Dirks W."/>
            <person name="Good M."/>
            <person name="Goodstein D."/>
            <person name="Lemons D."/>
            <person name="Li W."/>
            <person name="Lyons J.B."/>
            <person name="Morris A."/>
            <person name="Nichols S."/>
            <person name="Richter D.J."/>
            <person name="Salamov A."/>
            <person name="Bork P."/>
            <person name="Lim W.A."/>
            <person name="Manning G."/>
            <person name="Miller W.T."/>
            <person name="McGinnis W."/>
            <person name="Shapiro H."/>
            <person name="Tjian R."/>
            <person name="Grigoriev I.V."/>
            <person name="Rokhsar D."/>
        </authorList>
    </citation>
    <scope>NUCLEOTIDE SEQUENCE [LARGE SCALE GENOMIC DNA]</scope>
    <source>
        <strain evidence="5">MX1 / ATCC 50154</strain>
    </source>
</reference>
<dbReference type="GO" id="GO:0016020">
    <property type="term" value="C:membrane"/>
    <property type="evidence" value="ECO:0000318"/>
    <property type="project" value="GO_Central"/>
</dbReference>
<dbReference type="Pfam" id="PF23337">
    <property type="entry name" value="PTHB1_pf"/>
    <property type="match status" value="1"/>
</dbReference>
<dbReference type="RefSeq" id="XP_001747349.1">
    <property type="nucleotide sequence ID" value="XM_001747297.1"/>
</dbReference>
<dbReference type="FunCoup" id="A9V3H9">
    <property type="interactions" value="234"/>
</dbReference>
<dbReference type="GO" id="GO:0034464">
    <property type="term" value="C:BBSome"/>
    <property type="evidence" value="ECO:0000318"/>
    <property type="project" value="GO_Central"/>
</dbReference>
<dbReference type="Pfam" id="PF14727">
    <property type="entry name" value="PHTB1_N"/>
    <property type="match status" value="1"/>
</dbReference>
<dbReference type="KEGG" id="mbr:MONBRDRAFT_33174"/>
<dbReference type="EMBL" id="CH991557">
    <property type="protein sequence ID" value="EDQ87816.1"/>
    <property type="molecule type" value="Genomic_DNA"/>
</dbReference>
<dbReference type="InterPro" id="IPR055363">
    <property type="entry name" value="PTHB1_hp_dom"/>
</dbReference>
<feature type="domain" description="PTHB1 platform" evidence="2">
    <location>
        <begin position="514"/>
        <end position="620"/>
    </location>
</feature>
<dbReference type="PANTHER" id="PTHR20991:SF0">
    <property type="entry name" value="PROTEIN PTHB1"/>
    <property type="match status" value="1"/>
</dbReference>
<evidence type="ECO:0000259" key="3">
    <source>
        <dbReference type="Pfam" id="PF23338"/>
    </source>
</evidence>
<dbReference type="AlphaFoldDB" id="A9V3H9"/>
<dbReference type="InParanoid" id="A9V3H9"/>
<proteinExistence type="predicted"/>
<dbReference type="InterPro" id="IPR028073">
    <property type="entry name" value="PHTB1_N_dom"/>
</dbReference>
<dbReference type="STRING" id="81824.A9V3H9"/>